<reference evidence="2" key="1">
    <citation type="submission" date="2023-04" db="EMBL/GenBank/DDBJ databases">
        <title>Ambrosiozyma monospora NBRC 1965.</title>
        <authorList>
            <person name="Ichikawa N."/>
            <person name="Sato H."/>
            <person name="Tonouchi N."/>
        </authorList>
    </citation>
    <scope>NUCLEOTIDE SEQUENCE</scope>
    <source>
        <strain evidence="2">NBRC 1965</strain>
    </source>
</reference>
<organism evidence="2 3">
    <name type="scientific">Ambrosiozyma monospora</name>
    <name type="common">Yeast</name>
    <name type="synonym">Endomycopsis monosporus</name>
    <dbReference type="NCBI Taxonomy" id="43982"/>
    <lineage>
        <taxon>Eukaryota</taxon>
        <taxon>Fungi</taxon>
        <taxon>Dikarya</taxon>
        <taxon>Ascomycota</taxon>
        <taxon>Saccharomycotina</taxon>
        <taxon>Pichiomycetes</taxon>
        <taxon>Pichiales</taxon>
        <taxon>Pichiaceae</taxon>
        <taxon>Ambrosiozyma</taxon>
    </lineage>
</organism>
<evidence type="ECO:0000313" key="2">
    <source>
        <dbReference type="EMBL" id="GME81483.1"/>
    </source>
</evidence>
<evidence type="ECO:0000313" key="3">
    <source>
        <dbReference type="Proteomes" id="UP001165063"/>
    </source>
</evidence>
<proteinExistence type="predicted"/>
<dbReference type="EMBL" id="BSXU01014830">
    <property type="protein sequence ID" value="GME81483.1"/>
    <property type="molecule type" value="Genomic_DNA"/>
</dbReference>
<dbReference type="Proteomes" id="UP001165063">
    <property type="component" value="Unassembled WGS sequence"/>
</dbReference>
<feature type="region of interest" description="Disordered" evidence="1">
    <location>
        <begin position="29"/>
        <end position="48"/>
    </location>
</feature>
<keyword evidence="3" id="KW-1185">Reference proteome</keyword>
<sequence>MLKRSSIGSSAAVAAPGGIVNVGGIQGSGSNAGSSVSASPSPHLQQAQITVPQPVNAMVSGLGSSSPAIPSALGTGSVNAAGVNVGSGADQF</sequence>
<name>A0A9W6WDT3_AMBMO</name>
<gene>
    <name evidence="2" type="ORF">Amon01_001000800</name>
</gene>
<protein>
    <submittedName>
        <fullName evidence="2">Unnamed protein product</fullName>
    </submittedName>
</protein>
<feature type="compositionally biased region" description="Low complexity" evidence="1">
    <location>
        <begin position="29"/>
        <end position="42"/>
    </location>
</feature>
<comment type="caution">
    <text evidence="2">The sequence shown here is derived from an EMBL/GenBank/DDBJ whole genome shotgun (WGS) entry which is preliminary data.</text>
</comment>
<dbReference type="AlphaFoldDB" id="A0A9W6WDT3"/>
<evidence type="ECO:0000256" key="1">
    <source>
        <dbReference type="SAM" id="MobiDB-lite"/>
    </source>
</evidence>
<accession>A0A9W6WDT3</accession>